<dbReference type="EMBL" id="BMYM01000001">
    <property type="protein sequence ID" value="GHD28818.1"/>
    <property type="molecule type" value="Genomic_DNA"/>
</dbReference>
<proteinExistence type="inferred from homology"/>
<accession>A0A919CIH4</accession>
<keyword evidence="1" id="KW-0560">Oxidoreductase</keyword>
<protein>
    <submittedName>
        <fullName evidence="3">Short-chain dehydrogenase</fullName>
    </submittedName>
</protein>
<dbReference type="CDD" id="cd05327">
    <property type="entry name" value="retinol-DH_like_SDR_c_like"/>
    <property type="match status" value="1"/>
</dbReference>
<dbReference type="PRINTS" id="PR00081">
    <property type="entry name" value="GDHRDH"/>
</dbReference>
<evidence type="ECO:0000313" key="3">
    <source>
        <dbReference type="EMBL" id="GHD28818.1"/>
    </source>
</evidence>
<organism evidence="3 4">
    <name type="scientific">Parahalioglobus pacificus</name>
    <dbReference type="NCBI Taxonomy" id="930806"/>
    <lineage>
        <taxon>Bacteria</taxon>
        <taxon>Pseudomonadati</taxon>
        <taxon>Pseudomonadota</taxon>
        <taxon>Gammaproteobacteria</taxon>
        <taxon>Cellvibrionales</taxon>
        <taxon>Halieaceae</taxon>
        <taxon>Parahalioglobus</taxon>
    </lineage>
</organism>
<name>A0A919CIH4_9GAMM</name>
<dbReference type="Proteomes" id="UP000644693">
    <property type="component" value="Unassembled WGS sequence"/>
</dbReference>
<comment type="caution">
    <text evidence="3">The sequence shown here is derived from an EMBL/GenBank/DDBJ whole genome shotgun (WGS) entry which is preliminary data.</text>
</comment>
<evidence type="ECO:0000256" key="1">
    <source>
        <dbReference type="ARBA" id="ARBA00023002"/>
    </source>
</evidence>
<gene>
    <name evidence="3" type="ORF">GCM10007053_08590</name>
</gene>
<dbReference type="PRINTS" id="PR00080">
    <property type="entry name" value="SDRFAMILY"/>
</dbReference>
<dbReference type="InterPro" id="IPR002347">
    <property type="entry name" value="SDR_fam"/>
</dbReference>
<dbReference type="PANTHER" id="PTHR43157">
    <property type="entry name" value="PHOSPHATIDYLINOSITOL-GLYCAN BIOSYNTHESIS CLASS F PROTEIN-RELATED"/>
    <property type="match status" value="1"/>
</dbReference>
<keyword evidence="4" id="KW-1185">Reference proteome</keyword>
<reference evidence="3" key="2">
    <citation type="submission" date="2020-09" db="EMBL/GenBank/DDBJ databases">
        <authorList>
            <person name="Sun Q."/>
            <person name="Kim S."/>
        </authorList>
    </citation>
    <scope>NUCLEOTIDE SEQUENCE</scope>
    <source>
        <strain evidence="3">KCTC 23430</strain>
    </source>
</reference>
<evidence type="ECO:0000256" key="2">
    <source>
        <dbReference type="RuleBase" id="RU000363"/>
    </source>
</evidence>
<dbReference type="RefSeq" id="WP_189475441.1">
    <property type="nucleotide sequence ID" value="NZ_BMYM01000001.1"/>
</dbReference>
<dbReference type="InterPro" id="IPR036291">
    <property type="entry name" value="NAD(P)-bd_dom_sf"/>
</dbReference>
<dbReference type="Pfam" id="PF00106">
    <property type="entry name" value="adh_short"/>
    <property type="match status" value="1"/>
</dbReference>
<dbReference type="Gene3D" id="3.40.50.720">
    <property type="entry name" value="NAD(P)-binding Rossmann-like Domain"/>
    <property type="match status" value="1"/>
</dbReference>
<comment type="similarity">
    <text evidence="2">Belongs to the short-chain dehydrogenases/reductases (SDR) family.</text>
</comment>
<dbReference type="SUPFAM" id="SSF51735">
    <property type="entry name" value="NAD(P)-binding Rossmann-fold domains"/>
    <property type="match status" value="1"/>
</dbReference>
<dbReference type="PANTHER" id="PTHR43157:SF31">
    <property type="entry name" value="PHOSPHATIDYLINOSITOL-GLYCAN BIOSYNTHESIS CLASS F PROTEIN"/>
    <property type="match status" value="1"/>
</dbReference>
<evidence type="ECO:0000313" key="4">
    <source>
        <dbReference type="Proteomes" id="UP000644693"/>
    </source>
</evidence>
<dbReference type="AlphaFoldDB" id="A0A919CIH4"/>
<sequence length="289" mass="30927">MQGKHVVITGPTSGIGEVCALQLAKQGAQLSLLCRSVDKGQALAQRITDAGGAATTVVELQMASLDSVRAAATRLLELGNPIDILLNNAGVVNTQRQETVDGYEETFAVNHLAPFLLTGMLLPLLEAAAPARIVNVASDAHHFVRGMDFDDLQSEHGYKTFTVYGRSKLANILFNRRLAQLLDPNVITVNALHPGAVATGIGKQNGGWMASVIPALLRPFFRSPERGASTSLYLCESEGLNGLTGGYYVKSKLTDPKPWACDDEAASRLWTCSEALVDFVYPQSAHPTP</sequence>
<reference evidence="3" key="1">
    <citation type="journal article" date="2014" name="Int. J. Syst. Evol. Microbiol.">
        <title>Complete genome sequence of Corynebacterium casei LMG S-19264T (=DSM 44701T), isolated from a smear-ripened cheese.</title>
        <authorList>
            <consortium name="US DOE Joint Genome Institute (JGI-PGF)"/>
            <person name="Walter F."/>
            <person name="Albersmeier A."/>
            <person name="Kalinowski J."/>
            <person name="Ruckert C."/>
        </authorList>
    </citation>
    <scope>NUCLEOTIDE SEQUENCE</scope>
    <source>
        <strain evidence="3">KCTC 23430</strain>
    </source>
</reference>
<dbReference type="GO" id="GO:0016491">
    <property type="term" value="F:oxidoreductase activity"/>
    <property type="evidence" value="ECO:0007669"/>
    <property type="project" value="UniProtKB-KW"/>
</dbReference>